<feature type="domain" description="Serine aminopeptidase S33" evidence="2">
    <location>
        <begin position="29"/>
        <end position="275"/>
    </location>
</feature>
<protein>
    <recommendedName>
        <fullName evidence="2">Serine aminopeptidase S33 domain-containing protein</fullName>
    </recommendedName>
</protein>
<dbReference type="PANTHER" id="PTHR22946:SF9">
    <property type="entry name" value="POLYKETIDE TRANSFERASE AF380"/>
    <property type="match status" value="1"/>
</dbReference>
<dbReference type="STRING" id="1397666.RS24_01486"/>
<dbReference type="InterPro" id="IPR022742">
    <property type="entry name" value="Hydrolase_4"/>
</dbReference>
<dbReference type="AlphaFoldDB" id="U2WSF1"/>
<dbReference type="PANTHER" id="PTHR22946">
    <property type="entry name" value="DIENELACTONE HYDROLASE DOMAIN-CONTAINING PROTEIN-RELATED"/>
    <property type="match status" value="1"/>
</dbReference>
<evidence type="ECO:0000259" key="2">
    <source>
        <dbReference type="Pfam" id="PF12146"/>
    </source>
</evidence>
<dbReference type="SUPFAM" id="SSF53474">
    <property type="entry name" value="alpha/beta-Hydrolases"/>
    <property type="match status" value="1"/>
</dbReference>
<dbReference type="InterPro" id="IPR029058">
    <property type="entry name" value="AB_hydrolase_fold"/>
</dbReference>
<dbReference type="eggNOG" id="COG1073">
    <property type="taxonomic scope" value="Bacteria"/>
</dbReference>
<dbReference type="InterPro" id="IPR050261">
    <property type="entry name" value="FrsA_esterase"/>
</dbReference>
<sequence>MMEVDEINVGGDRLALRIFRPRDNRLNGAAVVLAHGLSCTMDSRLFAFAEKFAEAGLTAITFDYRNFGFSGGRLRQYINVPNQMEDWHHVLGYARGLPNIDPDRIVLWSTSFGGGLATHVANDDGNIRAVVAQCPMMDNPKTIKLGMSQRSPAQNNRLKRLAMTAALMNLVGLRGPCLPVTDPSRMSIIPSDESVKFHEVGGPMWINKVAVLSFAKGETHTNNPIQIAGEFNTPIMLQICKKDETVDNSGTEAFADIAGECVTKKYYDCGHFDLYLEPLFKNASSDAAEFFIGNL</sequence>
<dbReference type="OrthoDB" id="9805123at2"/>
<reference evidence="3 4" key="1">
    <citation type="journal article" date="2014" name="FEMS Microbiol. Ecol.">
        <title>Genomic differentiation among two strains of the PS1 clade isolated from geographically separated marine habitats.</title>
        <authorList>
            <person name="Jimenez-Infante F."/>
            <person name="Ngugi D.K."/>
            <person name="Alam I."/>
            <person name="Rashid M."/>
            <person name="Baalawi W."/>
            <person name="Kamau A.A."/>
            <person name="Bajic V.B."/>
            <person name="Stingl U."/>
        </authorList>
    </citation>
    <scope>NUCLEOTIDE SEQUENCE [LARGE SCALE GENOMIC DNA]</scope>
    <source>
        <strain evidence="3 4">RS24</strain>
    </source>
</reference>
<gene>
    <name evidence="3" type="ORF">RS24_01486</name>
</gene>
<evidence type="ECO:0000313" key="4">
    <source>
        <dbReference type="Proteomes" id="UP000016762"/>
    </source>
</evidence>
<dbReference type="GO" id="GO:0052689">
    <property type="term" value="F:carboxylic ester hydrolase activity"/>
    <property type="evidence" value="ECO:0007669"/>
    <property type="project" value="UniProtKB-ARBA"/>
</dbReference>
<accession>U2WSF1</accession>
<evidence type="ECO:0000256" key="1">
    <source>
        <dbReference type="ARBA" id="ARBA00022801"/>
    </source>
</evidence>
<comment type="caution">
    <text evidence="3">The sequence shown here is derived from an EMBL/GenBank/DDBJ whole genome shotgun (WGS) entry which is preliminary data.</text>
</comment>
<keyword evidence="1" id="KW-0378">Hydrolase</keyword>
<dbReference type="EMBL" id="AWXE01000004">
    <property type="protein sequence ID" value="ERL46488.1"/>
    <property type="molecule type" value="Genomic_DNA"/>
</dbReference>
<keyword evidence="4" id="KW-1185">Reference proteome</keyword>
<organism evidence="3 4">
    <name type="scientific">Candidatus Micropelagius thuwalensis</name>
    <dbReference type="NCBI Taxonomy" id="1397666"/>
    <lineage>
        <taxon>Bacteria</taxon>
        <taxon>Pseudomonadati</taxon>
        <taxon>Pseudomonadota</taxon>
        <taxon>Alphaproteobacteria</taxon>
        <taxon>PS1 clade</taxon>
        <taxon>Candidatus Micropelagius</taxon>
    </lineage>
</organism>
<name>U2WSF1_9PROT</name>
<dbReference type="Proteomes" id="UP000016762">
    <property type="component" value="Unassembled WGS sequence"/>
</dbReference>
<proteinExistence type="predicted"/>
<evidence type="ECO:0000313" key="3">
    <source>
        <dbReference type="EMBL" id="ERL46488.1"/>
    </source>
</evidence>
<dbReference type="Pfam" id="PF12146">
    <property type="entry name" value="Hydrolase_4"/>
    <property type="match status" value="1"/>
</dbReference>
<dbReference type="Gene3D" id="3.40.50.1820">
    <property type="entry name" value="alpha/beta hydrolase"/>
    <property type="match status" value="1"/>
</dbReference>